<dbReference type="OrthoDB" id="5795508at2"/>
<dbReference type="AlphaFoldDB" id="A0A6N3HTV6"/>
<reference evidence="1" key="1">
    <citation type="submission" date="2019-11" db="EMBL/GenBank/DDBJ databases">
        <authorList>
            <person name="Feng L."/>
        </authorList>
    </citation>
    <scope>NUCLEOTIDE SEQUENCE</scope>
    <source>
        <strain evidence="1">EMassiliensisLFYP7</strain>
    </source>
</reference>
<dbReference type="EMBL" id="CACRTZ010000037">
    <property type="protein sequence ID" value="VYU80295.1"/>
    <property type="molecule type" value="Genomic_DNA"/>
</dbReference>
<accession>A0A6N3HTV6</accession>
<organism evidence="1">
    <name type="scientific">Phytobacter massiliensis</name>
    <dbReference type="NCBI Taxonomy" id="1485952"/>
    <lineage>
        <taxon>Bacteria</taxon>
        <taxon>Pseudomonadati</taxon>
        <taxon>Pseudomonadota</taxon>
        <taxon>Gammaproteobacteria</taxon>
        <taxon>Enterobacterales</taxon>
        <taxon>Enterobacteriaceae</taxon>
        <taxon>Phytobacter</taxon>
    </lineage>
</organism>
<dbReference type="RefSeq" id="WP_044175793.1">
    <property type="nucleotide sequence ID" value="NZ_CABKSF010000001.1"/>
</dbReference>
<evidence type="ECO:0000313" key="1">
    <source>
        <dbReference type="EMBL" id="VYU80295.1"/>
    </source>
</evidence>
<name>A0A6N3HTV6_9ENTR</name>
<gene>
    <name evidence="1" type="ORF">EMLFYP7_04414</name>
</gene>
<protein>
    <recommendedName>
        <fullName evidence="2">DUF1641 domain-containing protein</fullName>
    </recommendedName>
</protein>
<proteinExistence type="predicted"/>
<sequence>MAERMNYDVPPTRTEHTATEALGSLLENLHQHGFLRLANDVVMANTQIAKVLVDGLNQPGAQAGIQNLSLLLVALSKIPPEHFNHLLIALTRAAQAMTHEQTEDEQVKAPGVTGALKMLGDDRLWQQAAPFFSAIKAFAEALQEKPERPVTRYSGKESNA</sequence>
<evidence type="ECO:0008006" key="2">
    <source>
        <dbReference type="Google" id="ProtNLM"/>
    </source>
</evidence>